<keyword evidence="1" id="KW-1185">Reference proteome</keyword>
<dbReference type="AlphaFoldDB" id="A0A915A4H5"/>
<accession>A0A915A4H5</accession>
<dbReference type="WBParaSite" id="PgR001X_g055_t01">
    <property type="protein sequence ID" value="PgR001X_g055_t01"/>
    <property type="gene ID" value="PgR001X_g055"/>
</dbReference>
<organism evidence="1 2">
    <name type="scientific">Parascaris univalens</name>
    <name type="common">Nematode worm</name>
    <dbReference type="NCBI Taxonomy" id="6257"/>
    <lineage>
        <taxon>Eukaryota</taxon>
        <taxon>Metazoa</taxon>
        <taxon>Ecdysozoa</taxon>
        <taxon>Nematoda</taxon>
        <taxon>Chromadorea</taxon>
        <taxon>Rhabditida</taxon>
        <taxon>Spirurina</taxon>
        <taxon>Ascaridomorpha</taxon>
        <taxon>Ascaridoidea</taxon>
        <taxon>Ascarididae</taxon>
        <taxon>Parascaris</taxon>
    </lineage>
</organism>
<name>A0A915A4H5_PARUN</name>
<sequence length="89" mass="10219">MLCRIGHDDAPRMDIVLELLKSAQAMGIFLAEKFIQPERRTLSEKENESRQLAADLLPIVFNKVVVPEMWIFARKKIDSIGKHSREVVT</sequence>
<protein>
    <submittedName>
        <fullName evidence="2">Uncharacterized protein</fullName>
    </submittedName>
</protein>
<proteinExistence type="predicted"/>
<dbReference type="Proteomes" id="UP000887569">
    <property type="component" value="Unplaced"/>
</dbReference>
<evidence type="ECO:0000313" key="1">
    <source>
        <dbReference type="Proteomes" id="UP000887569"/>
    </source>
</evidence>
<evidence type="ECO:0000313" key="2">
    <source>
        <dbReference type="WBParaSite" id="PgR001X_g055_t01"/>
    </source>
</evidence>
<reference evidence="2" key="1">
    <citation type="submission" date="2022-11" db="UniProtKB">
        <authorList>
            <consortium name="WormBaseParasite"/>
        </authorList>
    </citation>
    <scope>IDENTIFICATION</scope>
</reference>